<reference evidence="2" key="1">
    <citation type="journal article" date="2016" name="Nat. Commun.">
        <title>The Gonium pectorale genome demonstrates co-option of cell cycle regulation during the evolution of multicellularity.</title>
        <authorList>
            <person name="Hanschen E.R."/>
            <person name="Marriage T.N."/>
            <person name="Ferris P.J."/>
            <person name="Hamaji T."/>
            <person name="Toyoda A."/>
            <person name="Fujiyama A."/>
            <person name="Neme R."/>
            <person name="Noguchi H."/>
            <person name="Minakuchi Y."/>
            <person name="Suzuki M."/>
            <person name="Kawai-Toyooka H."/>
            <person name="Smith D.R."/>
            <person name="Sparks H."/>
            <person name="Anderson J."/>
            <person name="Bakaric R."/>
            <person name="Luria V."/>
            <person name="Karger A."/>
            <person name="Kirschner M.W."/>
            <person name="Durand P.M."/>
            <person name="Michod R.E."/>
            <person name="Nozaki H."/>
            <person name="Olson B.J."/>
        </authorList>
    </citation>
    <scope>NUCLEOTIDE SEQUENCE [LARGE SCALE GENOMIC DNA]</scope>
    <source>
        <strain evidence="2">NIES-2863</strain>
    </source>
</reference>
<dbReference type="OrthoDB" id="546241at2759"/>
<dbReference type="EMBL" id="LSYV01000038">
    <property type="protein sequence ID" value="KXZ47166.1"/>
    <property type="molecule type" value="Genomic_DNA"/>
</dbReference>
<name>A0A150GBE4_GONPE</name>
<evidence type="ECO:0000313" key="1">
    <source>
        <dbReference type="EMBL" id="KXZ47166.1"/>
    </source>
</evidence>
<gene>
    <name evidence="1" type="ORF">GPECTOR_37g172</name>
</gene>
<comment type="caution">
    <text evidence="1">The sequence shown here is derived from an EMBL/GenBank/DDBJ whole genome shotgun (WGS) entry which is preliminary data.</text>
</comment>
<protein>
    <submittedName>
        <fullName evidence="1">Uncharacterized protein</fullName>
    </submittedName>
</protein>
<accession>A0A150GBE4</accession>
<dbReference type="Proteomes" id="UP000075714">
    <property type="component" value="Unassembled WGS sequence"/>
</dbReference>
<proteinExistence type="predicted"/>
<organism evidence="1 2">
    <name type="scientific">Gonium pectorale</name>
    <name type="common">Green alga</name>
    <dbReference type="NCBI Taxonomy" id="33097"/>
    <lineage>
        <taxon>Eukaryota</taxon>
        <taxon>Viridiplantae</taxon>
        <taxon>Chlorophyta</taxon>
        <taxon>core chlorophytes</taxon>
        <taxon>Chlorophyceae</taxon>
        <taxon>CS clade</taxon>
        <taxon>Chlamydomonadales</taxon>
        <taxon>Volvocaceae</taxon>
        <taxon>Gonium</taxon>
    </lineage>
</organism>
<dbReference type="AlphaFoldDB" id="A0A150GBE4"/>
<evidence type="ECO:0000313" key="2">
    <source>
        <dbReference type="Proteomes" id="UP000075714"/>
    </source>
</evidence>
<sequence length="310" mass="32504">MPRSSEHLSNFGVSLAWLLRFAEEHQLRQRRLTTSQVVDEIVVPATAAAGRRRYAELLAAHRDPAQRSALSAGRPFFLVSHAWARPFAETLDSLSQHFTPGEQRRWRRADAAPLPALAPAEAFLWLDVFAIDQQDRSPMQRADDLAELREVAADAEETLLVLDAAATPLTRLWCLYEAWLAGRAAAAAANAAAAAASAAAVSAGRLEPRAAPALLEPALGLGGAAAFIDVDLHRAAVSEEADRGRILAELASASAATASAASAAADPGGLAAAGQQLREALVAGLVTQLSVTGPLTPLPPPPLPPYPPAA</sequence>
<keyword evidence="2" id="KW-1185">Reference proteome</keyword>